<dbReference type="PANTHER" id="PTHR39585">
    <property type="entry name" value="FAD ASSEMBLY FACTOR SDHE"/>
    <property type="match status" value="1"/>
</dbReference>
<dbReference type="Proteomes" id="UP000190962">
    <property type="component" value="Unassembled WGS sequence"/>
</dbReference>
<dbReference type="InterPro" id="IPR050531">
    <property type="entry name" value="SdhE_FAD_assembly_factor"/>
</dbReference>
<accession>A0A0B0HA07</accession>
<dbReference type="RefSeq" id="WP_043115151.1">
    <property type="nucleotide sequence ID" value="NZ_JRAA01000001.1"/>
</dbReference>
<dbReference type="EMBL" id="JRAA01000001">
    <property type="protein sequence ID" value="KHF25497.1"/>
    <property type="molecule type" value="Genomic_DNA"/>
</dbReference>
<evidence type="ECO:0000256" key="4">
    <source>
        <dbReference type="ARBA" id="ARBA00022490"/>
    </source>
</evidence>
<keyword evidence="8" id="KW-1185">Reference proteome</keyword>
<dbReference type="Gene3D" id="1.10.150.250">
    <property type="entry name" value="Flavinator of succinate dehydrogenase"/>
    <property type="match status" value="1"/>
</dbReference>
<dbReference type="InterPro" id="IPR036714">
    <property type="entry name" value="SDH_sf"/>
</dbReference>
<dbReference type="STRING" id="2340.JV46_18510"/>
<keyword evidence="5" id="KW-0143">Chaperone</keyword>
<keyword evidence="4" id="KW-0963">Cytoplasm</keyword>
<name>A0A0B0HA07_SOVGS</name>
<evidence type="ECO:0000313" key="8">
    <source>
        <dbReference type="Proteomes" id="UP000030856"/>
    </source>
</evidence>
<evidence type="ECO:0000256" key="5">
    <source>
        <dbReference type="ARBA" id="ARBA00023186"/>
    </source>
</evidence>
<evidence type="ECO:0000256" key="3">
    <source>
        <dbReference type="ARBA" id="ARBA00019418"/>
    </source>
</evidence>
<dbReference type="eggNOG" id="COG2938">
    <property type="taxonomic scope" value="Bacteria"/>
</dbReference>
<protein>
    <recommendedName>
        <fullName evidence="3">FAD assembly factor SdhE</fullName>
    </recommendedName>
</protein>
<organism evidence="6 8">
    <name type="scientific">Solemya velum gill symbiont</name>
    <dbReference type="NCBI Taxonomy" id="2340"/>
    <lineage>
        <taxon>Bacteria</taxon>
        <taxon>Pseudomonadati</taxon>
        <taxon>Pseudomonadota</taxon>
        <taxon>Gammaproteobacteria</taxon>
        <taxon>sulfur-oxidizing symbionts</taxon>
    </lineage>
</organism>
<evidence type="ECO:0000256" key="1">
    <source>
        <dbReference type="ARBA" id="ARBA00004496"/>
    </source>
</evidence>
<dbReference type="GeneID" id="86992708"/>
<dbReference type="EMBL" id="MPNX01000005">
    <property type="protein sequence ID" value="OOY35329.1"/>
    <property type="molecule type" value="Genomic_DNA"/>
</dbReference>
<dbReference type="GO" id="GO:0005737">
    <property type="term" value="C:cytoplasm"/>
    <property type="evidence" value="ECO:0007669"/>
    <property type="project" value="UniProtKB-SubCell"/>
</dbReference>
<dbReference type="SUPFAM" id="SSF109910">
    <property type="entry name" value="YgfY-like"/>
    <property type="match status" value="1"/>
</dbReference>
<comment type="caution">
    <text evidence="6">The sequence shown here is derived from an EMBL/GenBank/DDBJ whole genome shotgun (WGS) entry which is preliminary data.</text>
</comment>
<dbReference type="OrthoDB" id="9180899at2"/>
<comment type="similarity">
    <text evidence="2">Belongs to the SdhE FAD assembly factor family.</text>
</comment>
<evidence type="ECO:0000256" key="2">
    <source>
        <dbReference type="ARBA" id="ARBA00008571"/>
    </source>
</evidence>
<dbReference type="GO" id="GO:0006105">
    <property type="term" value="P:succinate metabolic process"/>
    <property type="evidence" value="ECO:0007669"/>
    <property type="project" value="TreeGrafter"/>
</dbReference>
<dbReference type="PANTHER" id="PTHR39585:SF1">
    <property type="entry name" value="FAD ASSEMBLY FACTOR SDHE"/>
    <property type="match status" value="1"/>
</dbReference>
<evidence type="ECO:0000313" key="7">
    <source>
        <dbReference type="EMBL" id="OOY35329.1"/>
    </source>
</evidence>
<evidence type="ECO:0000313" key="9">
    <source>
        <dbReference type="Proteomes" id="UP000190962"/>
    </source>
</evidence>
<dbReference type="Pfam" id="PF03937">
    <property type="entry name" value="Sdh5"/>
    <property type="match status" value="1"/>
</dbReference>
<sequence>MLSEDSVQDAEKLRWACRRGMRELDFWLRAFVDNGYDELSDEDKKNFVRLLGCQDQELFDWLMGKAAPIDPAFPSLIEKIKAASRPE</sequence>
<dbReference type="InterPro" id="IPR005631">
    <property type="entry name" value="SDH"/>
</dbReference>
<proteinExistence type="inferred from homology"/>
<evidence type="ECO:0000313" key="6">
    <source>
        <dbReference type="EMBL" id="KHF25497.1"/>
    </source>
</evidence>
<comment type="subcellular location">
    <subcellularLocation>
        <location evidence="1">Cytoplasm</location>
    </subcellularLocation>
</comment>
<gene>
    <name evidence="7" type="ORF">BOV88_05190</name>
    <name evidence="6" type="ORF">JV46_18510</name>
</gene>
<reference evidence="7 9" key="2">
    <citation type="submission" date="2016-11" db="EMBL/GenBank/DDBJ databases">
        <title>Mixed transmission modes and dynamic genome evolution in an obligate animal-bacterial symbiosis.</title>
        <authorList>
            <person name="Russell S.L."/>
            <person name="Corbett-Detig R.B."/>
            <person name="Cavanaugh C.M."/>
        </authorList>
    </citation>
    <scope>NUCLEOTIDE SEQUENCE [LARGE SCALE GENOMIC DNA]</scope>
    <source>
        <strain evidence="7">MA-KB16</strain>
    </source>
</reference>
<dbReference type="AlphaFoldDB" id="A0A0B0HA07"/>
<dbReference type="Proteomes" id="UP000030856">
    <property type="component" value="Unassembled WGS sequence"/>
</dbReference>
<reference evidence="6 8" key="1">
    <citation type="journal article" date="2014" name="BMC Genomics">
        <title>The genome of the intracellular bacterium of the coastal bivalve, Solemya velum: a blueprint for thriving in and out of symbiosis.</title>
        <authorList>
            <person name="Dmytrenko O."/>
            <person name="Russell S.L."/>
            <person name="Loo W.T."/>
            <person name="Fontanez K.M."/>
            <person name="Liao L."/>
            <person name="Roeselers G."/>
            <person name="Sharma R."/>
            <person name="Stewart F.J."/>
            <person name="Newton I.L."/>
            <person name="Woyke T."/>
            <person name="Wu D."/>
            <person name="Lang J.M."/>
            <person name="Eisen J.A."/>
            <person name="Cavanaugh C.M."/>
        </authorList>
    </citation>
    <scope>NUCLEOTIDE SEQUENCE [LARGE SCALE GENOMIC DNA]</scope>
    <source>
        <strain evidence="6 8">WH</strain>
    </source>
</reference>